<proteinExistence type="predicted"/>
<organism evidence="1 2">
    <name type="scientific">Botrytis deweyae</name>
    <dbReference type="NCBI Taxonomy" id="2478750"/>
    <lineage>
        <taxon>Eukaryota</taxon>
        <taxon>Fungi</taxon>
        <taxon>Dikarya</taxon>
        <taxon>Ascomycota</taxon>
        <taxon>Pezizomycotina</taxon>
        <taxon>Leotiomycetes</taxon>
        <taxon>Helotiales</taxon>
        <taxon>Sclerotiniaceae</taxon>
        <taxon>Botrytis</taxon>
    </lineage>
</organism>
<sequence length="118" mass="13976">MCLSICHAHTCPHLSYINHLCEPNAYPPTCPFRKEEIKHLERKCVRCLKEDGIYIKKESLQKAKTRRLSEAAAIREGTILTLKRLEQAEEFVKEEKRQNMIRRRHTEKVDKTRKCVIM</sequence>
<evidence type="ECO:0000313" key="2">
    <source>
        <dbReference type="Proteomes" id="UP000783213"/>
    </source>
</evidence>
<dbReference type="EMBL" id="RCSX01000001">
    <property type="protein sequence ID" value="KAF7939996.1"/>
    <property type="molecule type" value="Genomic_DNA"/>
</dbReference>
<dbReference type="RefSeq" id="XP_038815418.1">
    <property type="nucleotide sequence ID" value="XM_038947741.1"/>
</dbReference>
<gene>
    <name evidence="1" type="ORF">EAE98_000123</name>
</gene>
<name>A0ABQ7J220_9HELO</name>
<keyword evidence="2" id="KW-1185">Reference proteome</keyword>
<protein>
    <submittedName>
        <fullName evidence="1">Uncharacterized protein</fullName>
    </submittedName>
</protein>
<dbReference type="Proteomes" id="UP000783213">
    <property type="component" value="Unassembled WGS sequence"/>
</dbReference>
<accession>A0ABQ7J220</accession>
<reference evidence="1 2" key="1">
    <citation type="journal article" date="2020" name="Genome Biol. Evol.">
        <title>Comparative genomics of Sclerotiniaceae.</title>
        <authorList>
            <person name="Valero Jimenez C.A."/>
            <person name="Steentjes M."/>
            <person name="Scholten O.E."/>
            <person name="Van Kan J.A.L."/>
        </authorList>
    </citation>
    <scope>NUCLEOTIDE SEQUENCE [LARGE SCALE GENOMIC DNA]</scope>
    <source>
        <strain evidence="1 2">B1</strain>
    </source>
</reference>
<evidence type="ECO:0000313" key="1">
    <source>
        <dbReference type="EMBL" id="KAF7939996.1"/>
    </source>
</evidence>
<comment type="caution">
    <text evidence="1">The sequence shown here is derived from an EMBL/GenBank/DDBJ whole genome shotgun (WGS) entry which is preliminary data.</text>
</comment>
<dbReference type="GeneID" id="62226898"/>